<dbReference type="PANTHER" id="PTHR47691:SF3">
    <property type="entry name" value="HTH-TYPE TRANSCRIPTIONAL REGULATOR RV0890C-RELATED"/>
    <property type="match status" value="1"/>
</dbReference>
<dbReference type="OrthoDB" id="4329304at2"/>
<gene>
    <name evidence="2" type="ORF">BBK82_26140</name>
</gene>
<protein>
    <recommendedName>
        <fullName evidence="1">NB-ARC domain-containing protein</fullName>
    </recommendedName>
</protein>
<dbReference type="Proteomes" id="UP000093053">
    <property type="component" value="Chromosome"/>
</dbReference>
<dbReference type="InterPro" id="IPR002182">
    <property type="entry name" value="NB-ARC"/>
</dbReference>
<dbReference type="PANTHER" id="PTHR47691">
    <property type="entry name" value="REGULATOR-RELATED"/>
    <property type="match status" value="1"/>
</dbReference>
<dbReference type="EMBL" id="CP016793">
    <property type="protein sequence ID" value="ANZ43032.1"/>
    <property type="molecule type" value="Genomic_DNA"/>
</dbReference>
<accession>A0A1B2HZ89</accession>
<sequence>MRPDEHPQVSSEVSGSAFDVVQARDVEGGIHFHGAREHEQQQPRPNQLPGGTSGFVNRLHELARLNEVLEHADEEPLAVGVYLITGTAGVGKTSLALHWAHSVRHRFPDGQLYVNLRGYDPGAPVTAAQALHQFLRVLGVPATAIPVALEDRSALFRSLLADRRVLVILDNAASPTQVRPLLPGSSTCLVLVTSRNRFSGLVARDGARRLVLDMLTEDEAVRLLRTVTAGYRGDDDAADLVELARLCARLPLALRIAAERASSRPLMMLHELIDDLRDESALWDALTADHDDESDAVRTVFAWSYRALPTDAARLFRLLGLHPGAEFCVTAAAALGGLGLSDTRKLLDVLIGAHMLQQHARNRFQFHDLLRLYAAQQAFQHEDAAARRDAVERGLSWYLHTLSNATSVIAPLDRRVVLPPMPANTTPLYFEDRAQAFEWYECERANLVAAVRTAASAGRDDIAWRLPVLLRSIYVSQNPFEDWIETSSTGLKAAERIGDLAAQGEVLDSLGKAHLQSQRLQQAEECHSRALALRTEIGDRYGEMVSVNALGLLEWRRRRLTAAVQRFLHCREIAQSIGDRRWSALAMTNLGCAQYDLMEIPAAVDTLSRSVLAHRDVGDRAYEGNALFYLAMAQRENGDLEAAATSIEQALTIAEEDRHVAWEAFWLVEMGRIQRARGDVADSLLSYQRSAVVQRGLGDRNREALALDGAGEAYRELGRPEEAEKFHRTAVTAFRETADRWLLARALTNLTLALQESERPEQAETTRQEAIATLAEFDEPRAHRLLASLLDTNR</sequence>
<evidence type="ECO:0000259" key="1">
    <source>
        <dbReference type="Pfam" id="PF00931"/>
    </source>
</evidence>
<reference evidence="2 3" key="1">
    <citation type="submission" date="2016-07" db="EMBL/GenBank/DDBJ databases">
        <title>Complete genome sequence of the Lentzea guizhouensis DHS C013.</title>
        <authorList>
            <person name="Cao C."/>
        </authorList>
    </citation>
    <scope>NUCLEOTIDE SEQUENCE [LARGE SCALE GENOMIC DNA]</scope>
    <source>
        <strain evidence="2 3">DHS C013</strain>
    </source>
</reference>
<dbReference type="RefSeq" id="WP_065921354.1">
    <property type="nucleotide sequence ID" value="NZ_CP016793.1"/>
</dbReference>
<dbReference type="AlphaFoldDB" id="A0A1B2HZ89"/>
<dbReference type="Pfam" id="PF13424">
    <property type="entry name" value="TPR_12"/>
    <property type="match status" value="1"/>
</dbReference>
<dbReference type="SMART" id="SM00028">
    <property type="entry name" value="TPR"/>
    <property type="match status" value="6"/>
</dbReference>
<dbReference type="Pfam" id="PF00931">
    <property type="entry name" value="NB-ARC"/>
    <property type="match status" value="1"/>
</dbReference>
<name>A0A1B2HZ89_9PSEU</name>
<feature type="domain" description="NB-ARC" evidence="1">
    <location>
        <begin position="67"/>
        <end position="227"/>
    </location>
</feature>
<dbReference type="SUPFAM" id="SSF52540">
    <property type="entry name" value="P-loop containing nucleoside triphosphate hydrolases"/>
    <property type="match status" value="1"/>
</dbReference>
<dbReference type="InterPro" id="IPR027417">
    <property type="entry name" value="P-loop_NTPase"/>
</dbReference>
<dbReference type="GO" id="GO:0043531">
    <property type="term" value="F:ADP binding"/>
    <property type="evidence" value="ECO:0007669"/>
    <property type="project" value="InterPro"/>
</dbReference>
<proteinExistence type="predicted"/>
<dbReference type="PRINTS" id="PR00364">
    <property type="entry name" value="DISEASERSIST"/>
</dbReference>
<dbReference type="InterPro" id="IPR011990">
    <property type="entry name" value="TPR-like_helical_dom_sf"/>
</dbReference>
<keyword evidence="3" id="KW-1185">Reference proteome</keyword>
<organism evidence="2 3">
    <name type="scientific">Lentzea guizhouensis</name>
    <dbReference type="NCBI Taxonomy" id="1586287"/>
    <lineage>
        <taxon>Bacteria</taxon>
        <taxon>Bacillati</taxon>
        <taxon>Actinomycetota</taxon>
        <taxon>Actinomycetes</taxon>
        <taxon>Pseudonocardiales</taxon>
        <taxon>Pseudonocardiaceae</taxon>
        <taxon>Lentzea</taxon>
    </lineage>
</organism>
<dbReference type="SUPFAM" id="SSF48452">
    <property type="entry name" value="TPR-like"/>
    <property type="match status" value="2"/>
</dbReference>
<dbReference type="Gene3D" id="3.40.50.300">
    <property type="entry name" value="P-loop containing nucleotide triphosphate hydrolases"/>
    <property type="match status" value="1"/>
</dbReference>
<dbReference type="Pfam" id="PF13181">
    <property type="entry name" value="TPR_8"/>
    <property type="match status" value="1"/>
</dbReference>
<dbReference type="InterPro" id="IPR019734">
    <property type="entry name" value="TPR_rpt"/>
</dbReference>
<evidence type="ECO:0000313" key="2">
    <source>
        <dbReference type="EMBL" id="ANZ43032.1"/>
    </source>
</evidence>
<dbReference type="Gene3D" id="1.25.40.10">
    <property type="entry name" value="Tetratricopeptide repeat domain"/>
    <property type="match status" value="2"/>
</dbReference>
<dbReference type="STRING" id="1586287.BBK82_26140"/>
<evidence type="ECO:0000313" key="3">
    <source>
        <dbReference type="Proteomes" id="UP000093053"/>
    </source>
</evidence>
<dbReference type="KEGG" id="led:BBK82_26140"/>